<dbReference type="GO" id="GO:0004843">
    <property type="term" value="F:cysteine-type deubiquitinase activity"/>
    <property type="evidence" value="ECO:0007669"/>
    <property type="project" value="UniProtKB-EC"/>
</dbReference>
<dbReference type="Gene3D" id="2.60.210.10">
    <property type="entry name" value="Apoptosis, Tumor Necrosis Factor Receptor Associated Protein 2, Chain A"/>
    <property type="match status" value="1"/>
</dbReference>
<dbReference type="PANTHER" id="PTHR24006">
    <property type="entry name" value="UBIQUITIN CARBOXYL-TERMINAL HYDROLASE"/>
    <property type="match status" value="1"/>
</dbReference>
<dbReference type="Gene3D" id="3.10.20.90">
    <property type="entry name" value="Phosphatidylinositol 3-kinase Catalytic Subunit, Chain A, domain 1"/>
    <property type="match status" value="2"/>
</dbReference>
<protein>
    <recommendedName>
        <fullName evidence="4">ubiquitinyl hydrolase 1</fullName>
        <ecNumber evidence="4">3.4.19.12</ecNumber>
    </recommendedName>
</protein>
<dbReference type="SUPFAM" id="SSF49599">
    <property type="entry name" value="TRAF domain-like"/>
    <property type="match status" value="1"/>
</dbReference>
<feature type="region of interest" description="Disordered" evidence="10">
    <location>
        <begin position="1"/>
        <end position="26"/>
    </location>
</feature>
<dbReference type="GO" id="GO:0006508">
    <property type="term" value="P:proteolysis"/>
    <property type="evidence" value="ECO:0007669"/>
    <property type="project" value="UniProtKB-KW"/>
</dbReference>
<dbReference type="Gene3D" id="3.90.70.10">
    <property type="entry name" value="Cysteine proteinases"/>
    <property type="match status" value="1"/>
</dbReference>
<accession>A0A507FJT0</accession>
<dbReference type="GO" id="GO:0140492">
    <property type="term" value="F:metal-dependent deubiquitinase activity"/>
    <property type="evidence" value="ECO:0007669"/>
    <property type="project" value="UniProtKB-ARBA"/>
</dbReference>
<evidence type="ECO:0000256" key="7">
    <source>
        <dbReference type="ARBA" id="ARBA00022801"/>
    </source>
</evidence>
<dbReference type="Pfam" id="PF14533">
    <property type="entry name" value="USP7_C2"/>
    <property type="match status" value="1"/>
</dbReference>
<comment type="similarity">
    <text evidence="3">Belongs to the peptidase C19 family.</text>
</comment>
<evidence type="ECO:0000256" key="10">
    <source>
        <dbReference type="SAM" id="MobiDB-lite"/>
    </source>
</evidence>
<dbReference type="InterPro" id="IPR001394">
    <property type="entry name" value="Peptidase_C19_UCH"/>
</dbReference>
<evidence type="ECO:0000256" key="9">
    <source>
        <dbReference type="ARBA" id="ARBA00023242"/>
    </source>
</evidence>
<reference evidence="13 14" key="1">
    <citation type="journal article" date="2019" name="Sci. Rep.">
        <title>Comparative genomics of chytrid fungi reveal insights into the obligate biotrophic and pathogenic lifestyle of Synchytrium endobioticum.</title>
        <authorList>
            <person name="van de Vossenberg B.T.L.H."/>
            <person name="Warris S."/>
            <person name="Nguyen H.D.T."/>
            <person name="van Gent-Pelzer M.P.E."/>
            <person name="Joly D.L."/>
            <person name="van de Geest H.C."/>
            <person name="Bonants P.J.M."/>
            <person name="Smith D.S."/>
            <person name="Levesque C.A."/>
            <person name="van der Lee T.A.J."/>
        </authorList>
    </citation>
    <scope>NUCLEOTIDE SEQUENCE [LARGE SCALE GENOMIC DNA]</scope>
    <source>
        <strain evidence="13 14">CBS 675.73</strain>
    </source>
</reference>
<dbReference type="AlphaFoldDB" id="A0A507FJT0"/>
<dbReference type="InterPro" id="IPR029346">
    <property type="entry name" value="USP_C"/>
</dbReference>
<dbReference type="Gene3D" id="1.20.1250.40">
    <property type="match status" value="1"/>
</dbReference>
<keyword evidence="8" id="KW-0788">Thiol protease</keyword>
<dbReference type="InterPro" id="IPR038765">
    <property type="entry name" value="Papain-like_cys_pep_sf"/>
</dbReference>
<dbReference type="InterPro" id="IPR018200">
    <property type="entry name" value="USP_CS"/>
</dbReference>
<evidence type="ECO:0000313" key="13">
    <source>
        <dbReference type="EMBL" id="TPX76523.1"/>
    </source>
</evidence>
<keyword evidence="7" id="KW-0378">Hydrolase</keyword>
<dbReference type="CDD" id="cd02659">
    <property type="entry name" value="peptidase_C19C"/>
    <property type="match status" value="1"/>
</dbReference>
<dbReference type="GO" id="GO:0031647">
    <property type="term" value="P:regulation of protein stability"/>
    <property type="evidence" value="ECO:0007669"/>
    <property type="project" value="TreeGrafter"/>
</dbReference>
<dbReference type="GO" id="GO:0005829">
    <property type="term" value="C:cytosol"/>
    <property type="evidence" value="ECO:0007669"/>
    <property type="project" value="TreeGrafter"/>
</dbReference>
<name>A0A507FJT0_9FUNG</name>
<evidence type="ECO:0000256" key="8">
    <source>
        <dbReference type="ARBA" id="ARBA00022807"/>
    </source>
</evidence>
<dbReference type="InterPro" id="IPR028889">
    <property type="entry name" value="USP"/>
</dbReference>
<feature type="domain" description="MATH" evidence="11">
    <location>
        <begin position="55"/>
        <end position="187"/>
    </location>
</feature>
<evidence type="ECO:0000256" key="4">
    <source>
        <dbReference type="ARBA" id="ARBA00012759"/>
    </source>
</evidence>
<evidence type="ECO:0000256" key="3">
    <source>
        <dbReference type="ARBA" id="ARBA00009085"/>
    </source>
</evidence>
<evidence type="ECO:0000313" key="14">
    <source>
        <dbReference type="Proteomes" id="UP000320333"/>
    </source>
</evidence>
<comment type="caution">
    <text evidence="13">The sequence shown here is derived from an EMBL/GenBank/DDBJ whole genome shotgun (WGS) entry which is preliminary data.</text>
</comment>
<dbReference type="PROSITE" id="PS50144">
    <property type="entry name" value="MATH"/>
    <property type="match status" value="1"/>
</dbReference>
<gene>
    <name evidence="13" type="ORF">CcCBS67573_g02198</name>
</gene>
<dbReference type="InterPro" id="IPR008974">
    <property type="entry name" value="TRAF-like"/>
</dbReference>
<evidence type="ECO:0000256" key="6">
    <source>
        <dbReference type="ARBA" id="ARBA00022786"/>
    </source>
</evidence>
<dbReference type="FunFam" id="3.90.70.10:FF:000005">
    <property type="entry name" value="Ubiquitin carboxyl-terminal hydrolase 7"/>
    <property type="match status" value="1"/>
</dbReference>
<dbReference type="InterPro" id="IPR024729">
    <property type="entry name" value="USP7_ICP0-binding_dom"/>
</dbReference>
<dbReference type="OrthoDB" id="289038at2759"/>
<dbReference type="GO" id="GO:0016579">
    <property type="term" value="P:protein deubiquitination"/>
    <property type="evidence" value="ECO:0007669"/>
    <property type="project" value="InterPro"/>
</dbReference>
<dbReference type="InterPro" id="IPR038324">
    <property type="entry name" value="Rpb4/RPC9_sf"/>
</dbReference>
<dbReference type="GO" id="GO:0005634">
    <property type="term" value="C:nucleus"/>
    <property type="evidence" value="ECO:0007669"/>
    <property type="project" value="UniProtKB-SubCell"/>
</dbReference>
<dbReference type="SMART" id="SM00061">
    <property type="entry name" value="MATH"/>
    <property type="match status" value="1"/>
</dbReference>
<dbReference type="PANTHER" id="PTHR24006:SF644">
    <property type="entry name" value="UBIQUITIN CARBOXYL-TERMINAL HYDROLASE 7"/>
    <property type="match status" value="1"/>
</dbReference>
<organism evidence="13 14">
    <name type="scientific">Chytriomyces confervae</name>
    <dbReference type="NCBI Taxonomy" id="246404"/>
    <lineage>
        <taxon>Eukaryota</taxon>
        <taxon>Fungi</taxon>
        <taxon>Fungi incertae sedis</taxon>
        <taxon>Chytridiomycota</taxon>
        <taxon>Chytridiomycota incertae sedis</taxon>
        <taxon>Chytridiomycetes</taxon>
        <taxon>Chytridiales</taxon>
        <taxon>Chytriomycetaceae</taxon>
        <taxon>Chytriomyces</taxon>
    </lineage>
</organism>
<evidence type="ECO:0000256" key="5">
    <source>
        <dbReference type="ARBA" id="ARBA00022670"/>
    </source>
</evidence>
<dbReference type="Pfam" id="PF22486">
    <property type="entry name" value="MATH_2"/>
    <property type="match status" value="1"/>
</dbReference>
<dbReference type="STRING" id="246404.A0A507FJT0"/>
<dbReference type="EC" id="3.4.19.12" evidence="4"/>
<dbReference type="Pfam" id="PF12436">
    <property type="entry name" value="USP7_ICP0_bdg"/>
    <property type="match status" value="1"/>
</dbReference>
<dbReference type="SUPFAM" id="SSF54001">
    <property type="entry name" value="Cysteine proteinases"/>
    <property type="match status" value="1"/>
</dbReference>
<dbReference type="PROSITE" id="PS00973">
    <property type="entry name" value="USP_2"/>
    <property type="match status" value="1"/>
</dbReference>
<keyword evidence="14" id="KW-1185">Reference proteome</keyword>
<sequence length="1155" mass="131615">MDVDPVEPTEQMAPTAEGPVHAHAGPQAMDTEPQLRVSDISAMLPVLPDVESTGEYVHRWRVDDWAQAKTEKRKYSPDFEFGGSLWRILLFPNGNNNDHLSVFLDCRDAGKQPKDSTWHICLQFGIAAVNPVDESIFKHNIAQHRYNPNEEDWGFNHLCKLTHLYTACDGLAKPLVENNQLDIIIYMRAIKDESGILWHNFTNYDSKKMTGCVGLKNQGATCYMNSLLQSLYFVNYFRSAVFNIPTDTEEPTKSIPLALQRIFYQLQFSESSVGTTELTKSFGWDTLDSFMQHDVQEFNRVLQDNLETKMKGTKAEGAISRLFVGKYKSYIKCLHVQYESSRVEDFYDIQLNVKGFKNLRESFVDYVAVETLDGDNKYQAEGHGLQDARKGVIFTEFPPVLHLQLKRFEYDMERDAMVKINDRYEFPNEIDLSEFLDESVQTSKGPQKYILHGVLVHAGDVGGGHYCAFLRAEKDGKWFKFDDDRVTPVTYKDATEENFGVDADASAKIRMVKRFTNAYMLVYVRESSADEILKPITADDIPEHLRRRFDEERLVSEQKRKDREEQHLFFNIKYILDQDIAEHTGFDLCNYEDKSLALSNIRTIRVRKDLTLRAFKEMIAESLALPSAANVTVWSLVSRQNKTIRADAEITAEDKTLEQIKDTMLKTADFRFYIDLTGLKKPEEESCLIFLKRYDPATGQIKYVGKAFFNKMQRIVDALPEIMAISKLEGNIKVYEEVKPGMIDPTEITKTFGACELGNGDILCVQNEMTPADIETLEDKRTSNVVFYFEDYRNRLPVVFKHKNREKEVAMPDLELVLSKKMTYDSVVAKLGSAIKWDANKIQLFSQSGTTKQAIKRSPTITLQEMTNPGYYVSNAGVTTLYFELLNIDLSVLETKRYLKVMYVDRMLHEHDPIDLLVAKTAKASEILDDLHGKLKIAPGGTGKLRLFEVYGFKIHRVFEADDFASIVGEFSTLYVEEIPAEEFGMVEGDKLVNVGHFNKEPSRPHGVPFKFVVIKGELFSATKARLIARAGIAEKDAAKAKFFIVSTFQKPKPIEDEDILSDVEIGPSDFLGIDHVDKSGRSARMGGERAIKIFNLDEEDASELKFGREFQDAQALLISEVKVLLEATDESREIDGASTELSVEWAFFLPWDLT</sequence>
<dbReference type="Pfam" id="PF00443">
    <property type="entry name" value="UCH"/>
    <property type="match status" value="1"/>
</dbReference>
<proteinExistence type="inferred from homology"/>
<comment type="subcellular location">
    <subcellularLocation>
        <location evidence="2">Nucleus</location>
    </subcellularLocation>
</comment>
<keyword evidence="6" id="KW-0833">Ubl conjugation pathway</keyword>
<dbReference type="Proteomes" id="UP000320333">
    <property type="component" value="Unassembled WGS sequence"/>
</dbReference>
<dbReference type="PROSITE" id="PS00972">
    <property type="entry name" value="USP_1"/>
    <property type="match status" value="1"/>
</dbReference>
<dbReference type="PROSITE" id="PS50235">
    <property type="entry name" value="USP_3"/>
    <property type="match status" value="1"/>
</dbReference>
<dbReference type="InterPro" id="IPR002083">
    <property type="entry name" value="MATH/TRAF_dom"/>
</dbReference>
<feature type="domain" description="USP" evidence="12">
    <location>
        <begin position="213"/>
        <end position="526"/>
    </location>
</feature>
<evidence type="ECO:0000256" key="1">
    <source>
        <dbReference type="ARBA" id="ARBA00000707"/>
    </source>
</evidence>
<dbReference type="EMBL" id="QEAP01000044">
    <property type="protein sequence ID" value="TPX76523.1"/>
    <property type="molecule type" value="Genomic_DNA"/>
</dbReference>
<keyword evidence="9" id="KW-0539">Nucleus</keyword>
<keyword evidence="5" id="KW-0645">Protease</keyword>
<evidence type="ECO:0000259" key="12">
    <source>
        <dbReference type="PROSITE" id="PS50235"/>
    </source>
</evidence>
<comment type="catalytic activity">
    <reaction evidence="1">
        <text>Thiol-dependent hydrolysis of ester, thioester, amide, peptide and isopeptide bonds formed by the C-terminal Gly of ubiquitin (a 76-residue protein attached to proteins as an intracellular targeting signal).</text>
        <dbReference type="EC" id="3.4.19.12"/>
    </reaction>
</comment>
<dbReference type="InterPro" id="IPR050164">
    <property type="entry name" value="Peptidase_C19"/>
</dbReference>
<evidence type="ECO:0000259" key="11">
    <source>
        <dbReference type="PROSITE" id="PS50144"/>
    </source>
</evidence>
<evidence type="ECO:0000256" key="2">
    <source>
        <dbReference type="ARBA" id="ARBA00004123"/>
    </source>
</evidence>